<dbReference type="EMBL" id="CBMD010000992">
    <property type="protein sequence ID" value="CEG02504.1"/>
    <property type="molecule type" value="Genomic_DNA"/>
</dbReference>
<proteinExistence type="predicted"/>
<evidence type="ECO:0000313" key="1">
    <source>
        <dbReference type="EMBL" id="CEG02504.1"/>
    </source>
</evidence>
<organism evidence="1">
    <name type="scientific">Fusarium pseudograminearum CS3427</name>
    <dbReference type="NCBI Taxonomy" id="1318457"/>
    <lineage>
        <taxon>Eukaryota</taxon>
        <taxon>Fungi</taxon>
        <taxon>Dikarya</taxon>
        <taxon>Ascomycota</taxon>
        <taxon>Pezizomycotina</taxon>
        <taxon>Sordariomycetes</taxon>
        <taxon>Hypocreomycetidae</taxon>
        <taxon>Hypocreales</taxon>
        <taxon>Nectriaceae</taxon>
        <taxon>Fusarium</taxon>
    </lineage>
</organism>
<dbReference type="AlphaFoldDB" id="A0A096PCT1"/>
<gene>
    <name evidence="1" type="ORF">BN847_0097040</name>
</gene>
<accession>A0A096PCT1</accession>
<comment type="caution">
    <text evidence="1">The sequence shown here is derived from an EMBL/GenBank/DDBJ whole genome shotgun (WGS) entry which is preliminary data.</text>
</comment>
<protein>
    <submittedName>
        <fullName evidence="1">WGS project CBMD000000000 data, contig CS3427_c000993</fullName>
    </submittedName>
</protein>
<reference evidence="1" key="1">
    <citation type="submission" date="2013-05" db="EMBL/GenBank/DDBJ databases">
        <title>Draft genome sequences of six wheat associated Fusarium spp. isolates.</title>
        <authorList>
            <person name="Moolhuijzen P.M."/>
            <person name="Manners J.M."/>
            <person name="Wilcox S."/>
            <person name="Bellgard M.I."/>
            <person name="Gardiner D.M."/>
        </authorList>
    </citation>
    <scope>NUCLEOTIDE SEQUENCE</scope>
    <source>
        <strain evidence="1">CS3427</strain>
        <strain evidence="1">CS3427</strain>
    </source>
</reference>
<name>A0A096PCT1_FUSPS</name>
<sequence length="603" mass="69661">MSTGLRITDLPAEIRQQIFREYFAITGGYVYNGQSDKLRTIDNTPIDLSLIYTCRSIANDCKRLPLAVNTIQFSTLYREDWRSLAGCFNLVATYYYVLQQDIVLHLAHLITPEMHMQLEKKFPNFRSKLEIERAFHFRVWDTGDDNTSQVRLRPAACQFVDDFFEWNIDCILPNYRYNYDGYACVHDRVGHSASSTRDNYHREPGPAVRAFQRWDKYSGEIRQCLTHCLQLIAEEYPEEFGDHVFTCLPHWKGKYPAHDFLDLRFETWAIPSQSQVASAMDRLGIPDFAWKLPNTWIYEENPLSLGPPEFDDEDPPFDFEFRTREKIRFSAAASAIRFIGLLSTTQRTSVRTVVLHEDSPSVNDMSLHGYGLVPFLKENPALRIQRRIDIINTLHAVGERTTAVWEVLYDTIDWNLYDETLIPNLSRWLLNAAGASNEDIPAGSLTLVLETNGNPKVGTDIFQQRVHYCIARDQAWPKCLEEGLLQPLTDTQVEVLRCKFTLDDGFKNAIVQLVNQSSTVFRCDFDPGVPQGCEALVNAARAIIPGDAWQYWMMMERLNSRINLTRTEEDKEATLRQFDIQTRQECILSWVSIGALWKTQDDR</sequence>